<keyword evidence="1" id="KW-0343">GTPase activation</keyword>
<dbReference type="InterPro" id="IPR000195">
    <property type="entry name" value="Rab-GAP-TBC_dom"/>
</dbReference>
<dbReference type="Pfam" id="PF12068">
    <property type="entry name" value="PH_RBD"/>
    <property type="match status" value="1"/>
</dbReference>
<evidence type="ECO:0000256" key="1">
    <source>
        <dbReference type="ARBA" id="ARBA00022468"/>
    </source>
</evidence>
<reference evidence="4" key="1">
    <citation type="submission" date="2021-01" db="EMBL/GenBank/DDBJ databases">
        <authorList>
            <person name="Corre E."/>
            <person name="Pelletier E."/>
            <person name="Niang G."/>
            <person name="Scheremetjew M."/>
            <person name="Finn R."/>
            <person name="Kale V."/>
            <person name="Holt S."/>
            <person name="Cochrane G."/>
            <person name="Meng A."/>
            <person name="Brown T."/>
            <person name="Cohen L."/>
        </authorList>
    </citation>
    <scope>NUCLEOTIDE SEQUENCE</scope>
    <source>
        <strain evidence="4">DIVA3 518/3/11/1/6</strain>
    </source>
</reference>
<dbReference type="InterPro" id="IPR035969">
    <property type="entry name" value="Rab-GAP_TBC_sf"/>
</dbReference>
<dbReference type="InterPro" id="IPR021935">
    <property type="entry name" value="SGSM1/2_RBD"/>
</dbReference>
<dbReference type="Gene3D" id="2.30.29.230">
    <property type="match status" value="1"/>
</dbReference>
<dbReference type="GO" id="GO:0005737">
    <property type="term" value="C:cytoplasm"/>
    <property type="evidence" value="ECO:0007669"/>
    <property type="project" value="UniProtKB-ARBA"/>
</dbReference>
<dbReference type="SMART" id="SM00164">
    <property type="entry name" value="TBC"/>
    <property type="match status" value="1"/>
</dbReference>
<accession>A0A7S4M774</accession>
<feature type="region of interest" description="Disordered" evidence="2">
    <location>
        <begin position="149"/>
        <end position="190"/>
    </location>
</feature>
<sequence length="593" mass="68965">MASRQGLTTFCCIRNVYIFPNGLHLDGIPGYLSVIHDNDDCITWTPYSLVDTQFKTSNERVLAPIRRPDIYTMRIPLNDILSIRQSFPKFGQPSIVIVVKEKISLNPFYFYEGGIKEVIKIVQQLKHFAPSDSDPNLLTIVESPFPFGFNLPPPPSESTPNQLPYSPTHPNMSQFDQQPATPPPNSGLSPANAWNFLNGVKKLAKDATTAIWYEGDEYNENAGGRPSDGRISLDMDDFEIVNDSTEDVNRLTLAEQTVHRQPRQDPLSSEEWINSFDPQGRICNVDSLREKIYHGGMEASLRPEAWKYLLGYYPFDSTHKEREIIKQQKQVEYSIYKSQWESITEEQESHFSKFRSLKERIDKDVVRTDRTWQLYESDDSPHLQEIYRILLTYAFFNFDIGYVQGMNDLVSVLLVVTQNEVDAFWCFKGFMDRIMDNFDKDQVGMHTQLTQLSEIVKHMDPVLYQHLLEAGGTNMFFCFKWLLIVFKREFPLDGVQRIWEVLWSDHYIKHHQLFICLAMLLTTKNEIIEENMEFDDILRHLNSTSKTMDVESILIEGDYLYRKFITVCDTKTQNRILTQKIPPPPMRTRKRSV</sequence>
<feature type="domain" description="Rab-GAP TBC" evidence="3">
    <location>
        <begin position="296"/>
        <end position="506"/>
    </location>
</feature>
<name>A0A7S4M774_9EUKA</name>
<evidence type="ECO:0000256" key="2">
    <source>
        <dbReference type="SAM" id="MobiDB-lite"/>
    </source>
</evidence>
<dbReference type="Pfam" id="PF00566">
    <property type="entry name" value="RabGAP-TBC"/>
    <property type="match status" value="1"/>
</dbReference>
<proteinExistence type="predicted"/>
<gene>
    <name evidence="4" type="ORF">VSP0166_LOCUS2663</name>
</gene>
<dbReference type="Gene3D" id="1.10.472.80">
    <property type="entry name" value="Ypt/Rab-GAP domain of gyp1p, domain 3"/>
    <property type="match status" value="1"/>
</dbReference>
<dbReference type="PANTHER" id="PTHR22957">
    <property type="entry name" value="TBC1 DOMAIN FAMILY MEMBER GTPASE-ACTIVATING PROTEIN"/>
    <property type="match status" value="1"/>
</dbReference>
<dbReference type="SUPFAM" id="SSF47923">
    <property type="entry name" value="Ypt/Rab-GAP domain of gyp1p"/>
    <property type="match status" value="2"/>
</dbReference>
<dbReference type="GO" id="GO:0005096">
    <property type="term" value="F:GTPase activator activity"/>
    <property type="evidence" value="ECO:0007669"/>
    <property type="project" value="UniProtKB-KW"/>
</dbReference>
<dbReference type="AlphaFoldDB" id="A0A7S4M774"/>
<evidence type="ECO:0000259" key="3">
    <source>
        <dbReference type="PROSITE" id="PS50086"/>
    </source>
</evidence>
<protein>
    <recommendedName>
        <fullName evidence="3">Rab-GAP TBC domain-containing protein</fullName>
    </recommendedName>
</protein>
<organism evidence="4">
    <name type="scientific">Vannella robusta</name>
    <dbReference type="NCBI Taxonomy" id="1487602"/>
    <lineage>
        <taxon>Eukaryota</taxon>
        <taxon>Amoebozoa</taxon>
        <taxon>Discosea</taxon>
        <taxon>Flabellinia</taxon>
        <taxon>Vannellidae</taxon>
        <taxon>Vannella</taxon>
    </lineage>
</organism>
<dbReference type="EMBL" id="HBKP01003672">
    <property type="protein sequence ID" value="CAE2204496.1"/>
    <property type="molecule type" value="Transcribed_RNA"/>
</dbReference>
<dbReference type="Gene3D" id="1.10.8.270">
    <property type="entry name" value="putative rabgap domain of human tbc1 domain family member 14 like domains"/>
    <property type="match status" value="1"/>
</dbReference>
<dbReference type="PANTHER" id="PTHR22957:SF502">
    <property type="entry name" value="SMALL G PROTEIN SIGNALING MODULATOR 2-RELATED"/>
    <property type="match status" value="1"/>
</dbReference>
<feature type="compositionally biased region" description="Polar residues" evidence="2">
    <location>
        <begin position="158"/>
        <end position="179"/>
    </location>
</feature>
<evidence type="ECO:0000313" key="4">
    <source>
        <dbReference type="EMBL" id="CAE2204496.1"/>
    </source>
</evidence>
<dbReference type="PROSITE" id="PS50086">
    <property type="entry name" value="TBC_RABGAP"/>
    <property type="match status" value="1"/>
</dbReference>